<keyword evidence="1" id="KW-0812">Transmembrane</keyword>
<dbReference type="Pfam" id="PF06580">
    <property type="entry name" value="His_kinase"/>
    <property type="match status" value="1"/>
</dbReference>
<keyword evidence="4" id="KW-1185">Reference proteome</keyword>
<dbReference type="SUPFAM" id="SSF55874">
    <property type="entry name" value="ATPase domain of HSP90 chaperone/DNA topoisomerase II/histidine kinase"/>
    <property type="match status" value="1"/>
</dbReference>
<evidence type="ECO:0000259" key="2">
    <source>
        <dbReference type="Pfam" id="PF06580"/>
    </source>
</evidence>
<dbReference type="Proteomes" id="UP000651057">
    <property type="component" value="Unassembled WGS sequence"/>
</dbReference>
<sequence>MKSEQIINTVSSNNFFSKKIIKHILYWIGMVVFFGITWGTYDHDYQRSFLIQFFGLPGKIVLVYITLLFLIPKFFVTRKFTLFAIFYFLTLVLTTIIVQRPIMLYHVEPNYLPGWSSKGFFAINEIMKTALDVNNAAILPMAYIFFKFYYNSQQKTLTLEKEKLEAELNQLRNQVHPHFLFNTLNNLYSLIIQKSSNAEAAVLKLSGLMRYMLYEANVPKVPISKEIEYLKNYVDLEKLRFDDQMDISFNTETDKEYIISPFLLIPFVENAFKHGSNLQDGSWIVISIFVKKNNLIMKVENAKSPNTLQNENSEGGIGFSNVKKRLELLYKNKYTLQTEDTGLSYESILKLNLETNDN</sequence>
<feature type="transmembrane region" description="Helical" evidence="1">
    <location>
        <begin position="80"/>
        <end position="98"/>
    </location>
</feature>
<comment type="caution">
    <text evidence="3">The sequence shown here is derived from an EMBL/GenBank/DDBJ whole genome shotgun (WGS) entry which is preliminary data.</text>
</comment>
<dbReference type="EMBL" id="JAERQJ010000001">
    <property type="protein sequence ID" value="MBL0682442.1"/>
    <property type="molecule type" value="Genomic_DNA"/>
</dbReference>
<gene>
    <name evidence="3" type="ORF">JJQ60_02830</name>
</gene>
<keyword evidence="3" id="KW-0808">Transferase</keyword>
<feature type="domain" description="Signal transduction histidine kinase internal region" evidence="2">
    <location>
        <begin position="166"/>
        <end position="244"/>
    </location>
</feature>
<feature type="transmembrane region" description="Helical" evidence="1">
    <location>
        <begin position="20"/>
        <end position="38"/>
    </location>
</feature>
<proteinExistence type="predicted"/>
<protein>
    <submittedName>
        <fullName evidence="3">Histidine kinase</fullName>
    </submittedName>
</protein>
<evidence type="ECO:0000313" key="3">
    <source>
        <dbReference type="EMBL" id="MBL0682442.1"/>
    </source>
</evidence>
<name>A0A936ZND5_9FLAO</name>
<dbReference type="GO" id="GO:0000155">
    <property type="term" value="F:phosphorelay sensor kinase activity"/>
    <property type="evidence" value="ECO:0007669"/>
    <property type="project" value="InterPro"/>
</dbReference>
<feature type="transmembrane region" description="Helical" evidence="1">
    <location>
        <begin position="50"/>
        <end position="71"/>
    </location>
</feature>
<evidence type="ECO:0000313" key="4">
    <source>
        <dbReference type="Proteomes" id="UP000651057"/>
    </source>
</evidence>
<dbReference type="InterPro" id="IPR036890">
    <property type="entry name" value="HATPase_C_sf"/>
</dbReference>
<dbReference type="GO" id="GO:0016020">
    <property type="term" value="C:membrane"/>
    <property type="evidence" value="ECO:0007669"/>
    <property type="project" value="InterPro"/>
</dbReference>
<accession>A0A936ZND5</accession>
<dbReference type="InterPro" id="IPR050640">
    <property type="entry name" value="Bact_2-comp_sensor_kinase"/>
</dbReference>
<keyword evidence="1" id="KW-0472">Membrane</keyword>
<reference evidence="3" key="1">
    <citation type="submission" date="2021-01" db="EMBL/GenBank/DDBJ databases">
        <authorList>
            <person name="Zhong Y.L."/>
        </authorList>
    </citation>
    <scope>NUCLEOTIDE SEQUENCE</scope>
    <source>
        <strain evidence="3">KCTC 23302</strain>
    </source>
</reference>
<evidence type="ECO:0000256" key="1">
    <source>
        <dbReference type="SAM" id="Phobius"/>
    </source>
</evidence>
<dbReference type="PANTHER" id="PTHR34220">
    <property type="entry name" value="SENSOR HISTIDINE KINASE YPDA"/>
    <property type="match status" value="1"/>
</dbReference>
<organism evidence="3 4">
    <name type="scientific">Aquimarina mytili</name>
    <dbReference type="NCBI Taxonomy" id="874423"/>
    <lineage>
        <taxon>Bacteria</taxon>
        <taxon>Pseudomonadati</taxon>
        <taxon>Bacteroidota</taxon>
        <taxon>Flavobacteriia</taxon>
        <taxon>Flavobacteriales</taxon>
        <taxon>Flavobacteriaceae</taxon>
        <taxon>Aquimarina</taxon>
    </lineage>
</organism>
<keyword evidence="1" id="KW-1133">Transmembrane helix</keyword>
<keyword evidence="3" id="KW-0418">Kinase</keyword>
<dbReference type="InterPro" id="IPR010559">
    <property type="entry name" value="Sig_transdc_His_kin_internal"/>
</dbReference>
<dbReference type="PANTHER" id="PTHR34220:SF7">
    <property type="entry name" value="SENSOR HISTIDINE KINASE YPDA"/>
    <property type="match status" value="1"/>
</dbReference>
<dbReference type="Gene3D" id="3.30.565.10">
    <property type="entry name" value="Histidine kinase-like ATPase, C-terminal domain"/>
    <property type="match status" value="1"/>
</dbReference>
<dbReference type="AlphaFoldDB" id="A0A936ZND5"/>
<dbReference type="RefSeq" id="WP_201916429.1">
    <property type="nucleotide sequence ID" value="NZ_BAABAX010000001.1"/>
</dbReference>